<dbReference type="Proteomes" id="UP000031631">
    <property type="component" value="Chromosome"/>
</dbReference>
<dbReference type="AlphaFoldDB" id="A0A7U6JI57"/>
<organism evidence="2 3">
    <name type="scientific">Thiolapillus brandeum</name>
    <dbReference type="NCBI Taxonomy" id="1076588"/>
    <lineage>
        <taxon>Bacteria</taxon>
        <taxon>Pseudomonadati</taxon>
        <taxon>Pseudomonadota</taxon>
        <taxon>Gammaproteobacteria</taxon>
        <taxon>Chromatiales</taxon>
        <taxon>Sedimenticolaceae</taxon>
        <taxon>Thiolapillus</taxon>
    </lineage>
</organism>
<feature type="coiled-coil region" evidence="1">
    <location>
        <begin position="55"/>
        <end position="86"/>
    </location>
</feature>
<dbReference type="InterPro" id="IPR008840">
    <property type="entry name" value="Sipho_Gp157"/>
</dbReference>
<dbReference type="Pfam" id="PF05565">
    <property type="entry name" value="Sipho_Gp157"/>
    <property type="match status" value="1"/>
</dbReference>
<reference evidence="2 3" key="1">
    <citation type="journal article" date="2014" name="PLoS ONE">
        <title>Physiological and genomic features of a novel sulfur-oxidizing gammaproteobacterium belonging to a previously uncultivated symbiotic lineage isolated from a hydrothermal vent.</title>
        <authorList>
            <person name="Nunoura T."/>
            <person name="Takaki Y."/>
            <person name="Kazama H."/>
            <person name="Kakuta J."/>
            <person name="Shimamura S."/>
            <person name="Makita H."/>
            <person name="Hirai M."/>
            <person name="Miyazaki M."/>
            <person name="Takai K."/>
        </authorList>
    </citation>
    <scope>NUCLEOTIDE SEQUENCE [LARGE SCALE GENOMIC DNA]</scope>
    <source>
        <strain evidence="2 3">Hiromi1</strain>
    </source>
</reference>
<protein>
    <recommendedName>
        <fullName evidence="4">Siphovirus Gp157 family protein</fullName>
    </recommendedName>
</protein>
<evidence type="ECO:0000313" key="2">
    <source>
        <dbReference type="EMBL" id="BAO43900.1"/>
    </source>
</evidence>
<dbReference type="EMBL" id="AP012273">
    <property type="protein sequence ID" value="BAO43900.1"/>
    <property type="molecule type" value="Genomic_DNA"/>
</dbReference>
<accession>A0A7U6JI57</accession>
<dbReference type="KEGG" id="tbn:TBH_C0970"/>
<keyword evidence="1" id="KW-0175">Coiled coil</keyword>
<name>A0A7U6JI57_9GAMM</name>
<evidence type="ECO:0000256" key="1">
    <source>
        <dbReference type="SAM" id="Coils"/>
    </source>
</evidence>
<evidence type="ECO:0000313" key="3">
    <source>
        <dbReference type="Proteomes" id="UP000031631"/>
    </source>
</evidence>
<proteinExistence type="predicted"/>
<sequence>METIKMSNMALYEISNDYLKALDLFTDPEADIPLEAALDTLEGIEGQLQEKAVNVAKFMKNLDATAKAIKEAEQQMARRRKAIENRARWIKDYLKANMEAAGITKIESPWFSLAIQKNPPSVEVLDEQTLPEDYKTEVVAVKIDKAAIKEALKDGEDVPGAVLKQGTRLAIR</sequence>
<keyword evidence="3" id="KW-1185">Reference proteome</keyword>
<evidence type="ECO:0008006" key="4">
    <source>
        <dbReference type="Google" id="ProtNLM"/>
    </source>
</evidence>
<gene>
    <name evidence="2" type="ORF">TBH_C0970</name>
</gene>